<dbReference type="Proteomes" id="UP000029665">
    <property type="component" value="Unassembled WGS sequence"/>
</dbReference>
<evidence type="ECO:0000256" key="9">
    <source>
        <dbReference type="ARBA" id="ARBA00023204"/>
    </source>
</evidence>
<dbReference type="InterPro" id="IPR051547">
    <property type="entry name" value="TDP2-like"/>
</dbReference>
<evidence type="ECO:0000259" key="11">
    <source>
        <dbReference type="Pfam" id="PF03372"/>
    </source>
</evidence>
<keyword evidence="9" id="KW-0234">DNA repair</keyword>
<proteinExistence type="predicted"/>
<keyword evidence="6" id="KW-0227">DNA damage</keyword>
<comment type="caution">
    <text evidence="12">The sequence shown here is derived from an EMBL/GenBank/DDBJ whole genome shotgun (WGS) entry which is preliminary data.</text>
</comment>
<dbReference type="GO" id="GO:0005737">
    <property type="term" value="C:cytoplasm"/>
    <property type="evidence" value="ECO:0007669"/>
    <property type="project" value="TreeGrafter"/>
</dbReference>
<keyword evidence="13" id="KW-1185">Reference proteome</keyword>
<evidence type="ECO:0000256" key="2">
    <source>
        <dbReference type="ARBA" id="ARBA00001946"/>
    </source>
</evidence>
<dbReference type="STRING" id="5643.A0A060SMY6"/>
<feature type="domain" description="Endonuclease/exonuclease/phosphatase" evidence="11">
    <location>
        <begin position="46"/>
        <end position="286"/>
    </location>
</feature>
<dbReference type="HOGENOM" id="CLU_042307_0_0_1"/>
<dbReference type="InterPro" id="IPR036691">
    <property type="entry name" value="Endo/exonu/phosph_ase_sf"/>
</dbReference>
<keyword evidence="5" id="KW-0479">Metal-binding</keyword>
<dbReference type="GO" id="GO:0006302">
    <property type="term" value="P:double-strand break repair"/>
    <property type="evidence" value="ECO:0007669"/>
    <property type="project" value="TreeGrafter"/>
</dbReference>
<evidence type="ECO:0000256" key="6">
    <source>
        <dbReference type="ARBA" id="ARBA00022763"/>
    </source>
</evidence>
<dbReference type="GO" id="GO:0003697">
    <property type="term" value="F:single-stranded DNA binding"/>
    <property type="evidence" value="ECO:0007669"/>
    <property type="project" value="TreeGrafter"/>
</dbReference>
<keyword evidence="7" id="KW-0378">Hydrolase</keyword>
<protein>
    <recommendedName>
        <fullName evidence="11">Endonuclease/exonuclease/phosphatase domain-containing protein</fullName>
    </recommendedName>
</protein>
<dbReference type="GO" id="GO:0046872">
    <property type="term" value="F:metal ion binding"/>
    <property type="evidence" value="ECO:0007669"/>
    <property type="project" value="UniProtKB-KW"/>
</dbReference>
<comment type="subcellular location">
    <subcellularLocation>
        <location evidence="3">Nucleus</location>
        <location evidence="3">PML body</location>
    </subcellularLocation>
</comment>
<comment type="cofactor">
    <cofactor evidence="2">
        <name>Mg(2+)</name>
        <dbReference type="ChEBI" id="CHEBI:18420"/>
    </cofactor>
</comment>
<organism evidence="12 13">
    <name type="scientific">Pycnoporus cinnabarinus</name>
    <name type="common">Cinnabar-red polypore</name>
    <name type="synonym">Trametes cinnabarina</name>
    <dbReference type="NCBI Taxonomy" id="5643"/>
    <lineage>
        <taxon>Eukaryota</taxon>
        <taxon>Fungi</taxon>
        <taxon>Dikarya</taxon>
        <taxon>Basidiomycota</taxon>
        <taxon>Agaricomycotina</taxon>
        <taxon>Agaricomycetes</taxon>
        <taxon>Polyporales</taxon>
        <taxon>Polyporaceae</taxon>
        <taxon>Trametes</taxon>
    </lineage>
</organism>
<dbReference type="OrthoDB" id="9975959at2759"/>
<evidence type="ECO:0000313" key="13">
    <source>
        <dbReference type="Proteomes" id="UP000029665"/>
    </source>
</evidence>
<evidence type="ECO:0000256" key="4">
    <source>
        <dbReference type="ARBA" id="ARBA00022722"/>
    </source>
</evidence>
<dbReference type="Pfam" id="PF03372">
    <property type="entry name" value="Exo_endo_phos"/>
    <property type="match status" value="1"/>
</dbReference>
<dbReference type="CDD" id="cd09080">
    <property type="entry name" value="TDP2"/>
    <property type="match status" value="1"/>
</dbReference>
<dbReference type="AlphaFoldDB" id="A0A060SMY6"/>
<dbReference type="OMA" id="ERIFACP"/>
<name>A0A060SMY6_PYCCI</name>
<dbReference type="EMBL" id="CCBP010000279">
    <property type="protein sequence ID" value="CDO75556.1"/>
    <property type="molecule type" value="Genomic_DNA"/>
</dbReference>
<evidence type="ECO:0000256" key="8">
    <source>
        <dbReference type="ARBA" id="ARBA00022842"/>
    </source>
</evidence>
<evidence type="ECO:0000256" key="1">
    <source>
        <dbReference type="ARBA" id="ARBA00001936"/>
    </source>
</evidence>
<evidence type="ECO:0000256" key="3">
    <source>
        <dbReference type="ARBA" id="ARBA00004322"/>
    </source>
</evidence>
<evidence type="ECO:0000313" key="12">
    <source>
        <dbReference type="EMBL" id="CDO75556.1"/>
    </source>
</evidence>
<dbReference type="InterPro" id="IPR005135">
    <property type="entry name" value="Endo/exonuclease/phosphatase"/>
</dbReference>
<gene>
    <name evidence="12" type="ORF">BN946_scf184883.g18</name>
</gene>
<keyword evidence="10" id="KW-0539">Nucleus</keyword>
<dbReference type="SUPFAM" id="SSF56219">
    <property type="entry name" value="DNase I-like"/>
    <property type="match status" value="1"/>
</dbReference>
<keyword evidence="4" id="KW-0540">Nuclease</keyword>
<sequence length="297" mass="32850">MPSSNTTTPSGDIIYPLKVRGWSTVKSKWTRRYRCARETPSELRLISWNVDFMKPDTAGRLERILSYLQNSHLSSSPQPSCILLQELDVSSLDSILLNPWVRKHYAVTPTSASHWRAHYGIATLISRTIPFTNAQMLVFSDTTMGRAAISIDIPILSSSGDRSRIVRIANTHLESLPQGANARRKQLAAIADLLREESVDAGVVGGDMNMIGDAADKSIHIAARLEDACLFPNDPASHTWGYQPRTCFSPGRLDRVFFVGNGLRVDSVEVIGRGLRTVDGRWASDHCGLLTTVSFRS</sequence>
<dbReference type="PANTHER" id="PTHR15822">
    <property type="entry name" value="TRAF AND TNF RECEPTOR-ASSOCIATED PROTEIN"/>
    <property type="match status" value="1"/>
</dbReference>
<evidence type="ECO:0000256" key="10">
    <source>
        <dbReference type="ARBA" id="ARBA00023242"/>
    </source>
</evidence>
<evidence type="ECO:0000256" key="5">
    <source>
        <dbReference type="ARBA" id="ARBA00022723"/>
    </source>
</evidence>
<keyword evidence="8" id="KW-0460">Magnesium</keyword>
<reference evidence="12" key="1">
    <citation type="submission" date="2014-01" db="EMBL/GenBank/DDBJ databases">
        <title>The genome of the white-rot fungus Pycnoporus cinnabarinus: a basidiomycete model with a versatile arsenal for lignocellulosic biomass breakdown.</title>
        <authorList>
            <person name="Levasseur A."/>
            <person name="Lomascolo A."/>
            <person name="Ruiz-Duenas F.J."/>
            <person name="Uzan E."/>
            <person name="Piumi F."/>
            <person name="Kues U."/>
            <person name="Ram A.F.J."/>
            <person name="Murat C."/>
            <person name="Haon M."/>
            <person name="Benoit I."/>
            <person name="Arfi Y."/>
            <person name="Chevret D."/>
            <person name="Drula E."/>
            <person name="Kwon M.J."/>
            <person name="Gouret P."/>
            <person name="Lesage-Meessen L."/>
            <person name="Lombard V."/>
            <person name="Mariette J."/>
            <person name="Noirot C."/>
            <person name="Park J."/>
            <person name="Patyshakuliyeva A."/>
            <person name="Wieneger R.A.B."/>
            <person name="Wosten H.A.B."/>
            <person name="Martin F."/>
            <person name="Coutinho P.M."/>
            <person name="de Vries R."/>
            <person name="Martinez A.T."/>
            <person name="Klopp C."/>
            <person name="Pontarotti P."/>
            <person name="Henrissat B."/>
            <person name="Record E."/>
        </authorList>
    </citation>
    <scope>NUCLEOTIDE SEQUENCE [LARGE SCALE GENOMIC DNA]</scope>
    <source>
        <strain evidence="12">BRFM137</strain>
    </source>
</reference>
<dbReference type="GO" id="GO:0070260">
    <property type="term" value="F:5'-tyrosyl-DNA phosphodiesterase activity"/>
    <property type="evidence" value="ECO:0007669"/>
    <property type="project" value="TreeGrafter"/>
</dbReference>
<comment type="cofactor">
    <cofactor evidence="1">
        <name>Mn(2+)</name>
        <dbReference type="ChEBI" id="CHEBI:29035"/>
    </cofactor>
</comment>
<dbReference type="GO" id="GO:0004518">
    <property type="term" value="F:nuclease activity"/>
    <property type="evidence" value="ECO:0007669"/>
    <property type="project" value="UniProtKB-KW"/>
</dbReference>
<evidence type="ECO:0000256" key="7">
    <source>
        <dbReference type="ARBA" id="ARBA00022801"/>
    </source>
</evidence>
<dbReference type="PANTHER" id="PTHR15822:SF4">
    <property type="entry name" value="TYROSYL-DNA PHOSPHODIESTERASE 2"/>
    <property type="match status" value="1"/>
</dbReference>
<accession>A0A060SMY6</accession>
<dbReference type="Gene3D" id="3.60.10.10">
    <property type="entry name" value="Endonuclease/exonuclease/phosphatase"/>
    <property type="match status" value="1"/>
</dbReference>